<sequence>MSSDECDPFTRGHVVEVCRERCAEVSLGGKDFAECVRSCVEELRSRCGS</sequence>
<keyword evidence="2" id="KW-1185">Reference proteome</keyword>
<proteinExistence type="predicted"/>
<name>D9Q1I1_ACIS3</name>
<dbReference type="InParanoid" id="D9Q1I1"/>
<reference evidence="1 2" key="1">
    <citation type="journal article" date="2010" name="Appl. Environ. Microbiol.">
        <title>The genome sequence of the crenarchaeon Acidilobus saccharovorans supports a new order, Acidilobales, and suggests an important ecological role in terrestrial acidic hot springs.</title>
        <authorList>
            <person name="Mardanov A.V."/>
            <person name="Svetlitchnyi V.A."/>
            <person name="Beletsky A.V."/>
            <person name="Prokofeva M.I."/>
            <person name="Bonch-Osmolovskaya E.A."/>
            <person name="Ravin N.V."/>
            <person name="Skryabin K.G."/>
        </authorList>
    </citation>
    <scope>NUCLEOTIDE SEQUENCE [LARGE SCALE GENOMIC DNA]</scope>
    <source>
        <strain evidence="2">DSM 16705 / JCM 18335 / VKM B-2471 / 345-15</strain>
    </source>
</reference>
<dbReference type="EMBL" id="CP001742">
    <property type="protein sequence ID" value="ADL19169.1"/>
    <property type="molecule type" value="Genomic_DNA"/>
</dbReference>
<evidence type="ECO:0000313" key="2">
    <source>
        <dbReference type="Proteomes" id="UP000000346"/>
    </source>
</evidence>
<dbReference type="RefSeq" id="WP_013266681.1">
    <property type="nucleotide sequence ID" value="NC_014374.1"/>
</dbReference>
<dbReference type="GeneID" id="43500120"/>
<dbReference type="Proteomes" id="UP000000346">
    <property type="component" value="Chromosome"/>
</dbReference>
<evidence type="ECO:0000313" key="1">
    <source>
        <dbReference type="EMBL" id="ADL19169.1"/>
    </source>
</evidence>
<dbReference type="HOGENOM" id="CLU_3130632_0_0_2"/>
<dbReference type="AlphaFoldDB" id="D9Q1I1"/>
<dbReference type="KEGG" id="asc:ASAC_0763"/>
<protein>
    <submittedName>
        <fullName evidence="1">Uncharacterized protein</fullName>
    </submittedName>
</protein>
<accession>D9Q1I1</accession>
<gene>
    <name evidence="1" type="ordered locus">ASAC_0763</name>
</gene>
<organism evidence="1 2">
    <name type="scientific">Acidilobus saccharovorans (strain DSM 16705 / JCM 18335 / VKM B-2471 / 345-15)</name>
    <dbReference type="NCBI Taxonomy" id="666510"/>
    <lineage>
        <taxon>Archaea</taxon>
        <taxon>Thermoproteota</taxon>
        <taxon>Thermoprotei</taxon>
        <taxon>Acidilobales</taxon>
        <taxon>Acidilobaceae</taxon>
        <taxon>Acidilobus</taxon>
    </lineage>
</organism>